<dbReference type="InterPro" id="IPR016181">
    <property type="entry name" value="Acyl_CoA_acyltransferase"/>
</dbReference>
<proteinExistence type="predicted"/>
<sequence>MATETPARYENRPIAVVHNADLRRYELRDDGNTIGFTKYRYRSEQNQMVFVHTEVDDAYSGQGLASQLARFALDDVRSMGRRIVPLCPYIRAYIRKHPGYADITDLPSEQQIEAHDRAEQAAGGAK</sequence>
<dbReference type="RefSeq" id="WP_264793964.1">
    <property type="nucleotide sequence ID" value="NZ_BRVS01000001.1"/>
</dbReference>
<protein>
    <submittedName>
        <fullName evidence="2">N-acetyltransferase</fullName>
    </submittedName>
</protein>
<dbReference type="PANTHER" id="PTHR31435:SF10">
    <property type="entry name" value="BSR4717 PROTEIN"/>
    <property type="match status" value="1"/>
</dbReference>
<dbReference type="Gene3D" id="3.40.630.30">
    <property type="match status" value="1"/>
</dbReference>
<dbReference type="CDD" id="cd04301">
    <property type="entry name" value="NAT_SF"/>
    <property type="match status" value="1"/>
</dbReference>
<dbReference type="PROSITE" id="PS51729">
    <property type="entry name" value="GNAT_YJDJ"/>
    <property type="match status" value="1"/>
</dbReference>
<dbReference type="PANTHER" id="PTHR31435">
    <property type="entry name" value="PROTEIN NATD1"/>
    <property type="match status" value="1"/>
</dbReference>
<dbReference type="SUPFAM" id="SSF55729">
    <property type="entry name" value="Acyl-CoA N-acyltransferases (Nat)"/>
    <property type="match status" value="1"/>
</dbReference>
<dbReference type="EMBL" id="BRVS01000001">
    <property type="protein sequence ID" value="GLB65790.1"/>
    <property type="molecule type" value="Genomic_DNA"/>
</dbReference>
<dbReference type="Proteomes" id="UP001209654">
    <property type="component" value="Unassembled WGS sequence"/>
</dbReference>
<name>A0ABQ5MP83_9MICC</name>
<evidence type="ECO:0000259" key="1">
    <source>
        <dbReference type="PROSITE" id="PS51729"/>
    </source>
</evidence>
<dbReference type="Pfam" id="PF14542">
    <property type="entry name" value="Acetyltransf_CG"/>
    <property type="match status" value="1"/>
</dbReference>
<evidence type="ECO:0000313" key="3">
    <source>
        <dbReference type="Proteomes" id="UP001209654"/>
    </source>
</evidence>
<gene>
    <name evidence="2" type="ORF">AHIS1636_02290</name>
</gene>
<reference evidence="2 3" key="1">
    <citation type="journal article" date="2023" name="Int. J. Syst. Evol. Microbiol.">
        <title>Arthrobacter mangrovi sp. nov., an actinobacterium isolated from the rhizosphere of a mangrove.</title>
        <authorList>
            <person name="Hamada M."/>
            <person name="Saitou S."/>
            <person name="Enomoto N."/>
            <person name="Nanri K."/>
            <person name="Hidaka K."/>
            <person name="Miura T."/>
            <person name="Tamura T."/>
        </authorList>
    </citation>
    <scope>NUCLEOTIDE SEQUENCE [LARGE SCALE GENOMIC DNA]</scope>
    <source>
        <strain evidence="2 3">NBRC 112813</strain>
    </source>
</reference>
<feature type="domain" description="N-acetyltransferase" evidence="1">
    <location>
        <begin position="17"/>
        <end position="105"/>
    </location>
</feature>
<dbReference type="InterPro" id="IPR045057">
    <property type="entry name" value="Gcn5-rel_NAT"/>
</dbReference>
<evidence type="ECO:0000313" key="2">
    <source>
        <dbReference type="EMBL" id="GLB65790.1"/>
    </source>
</evidence>
<keyword evidence="3" id="KW-1185">Reference proteome</keyword>
<dbReference type="InterPro" id="IPR031165">
    <property type="entry name" value="GNAT_YJDJ"/>
</dbReference>
<accession>A0ABQ5MP83</accession>
<organism evidence="2 3">
    <name type="scientific">Arthrobacter mangrovi</name>
    <dbReference type="NCBI Taxonomy" id="2966350"/>
    <lineage>
        <taxon>Bacteria</taxon>
        <taxon>Bacillati</taxon>
        <taxon>Actinomycetota</taxon>
        <taxon>Actinomycetes</taxon>
        <taxon>Micrococcales</taxon>
        <taxon>Micrococcaceae</taxon>
        <taxon>Arthrobacter</taxon>
    </lineage>
</organism>
<comment type="caution">
    <text evidence="2">The sequence shown here is derived from an EMBL/GenBank/DDBJ whole genome shotgun (WGS) entry which is preliminary data.</text>
</comment>